<accession>A0ACB8T6U0</accession>
<dbReference type="EMBL" id="MU277201">
    <property type="protein sequence ID" value="KAI0063848.1"/>
    <property type="molecule type" value="Genomic_DNA"/>
</dbReference>
<evidence type="ECO:0000313" key="1">
    <source>
        <dbReference type="EMBL" id="KAI0063848.1"/>
    </source>
</evidence>
<proteinExistence type="predicted"/>
<sequence length="127" mass="14262">MRKQVSEDDAHARLHTLEDEIHACRQALASVRMRRNSLAPAAILPYDILALVFESLALKQPPGLASYCNIAHAQEAMLGWITVTHVCSRWRQVALDVPTLWSTVTPELGDMWFNLLLTRSRSTPISV</sequence>
<evidence type="ECO:0000313" key="2">
    <source>
        <dbReference type="Proteomes" id="UP000814140"/>
    </source>
</evidence>
<protein>
    <submittedName>
        <fullName evidence="1">Uncharacterized protein</fullName>
    </submittedName>
</protein>
<reference evidence="1" key="2">
    <citation type="journal article" date="2022" name="New Phytol.">
        <title>Evolutionary transition to the ectomycorrhizal habit in the genomes of a hyperdiverse lineage of mushroom-forming fungi.</title>
        <authorList>
            <person name="Looney B."/>
            <person name="Miyauchi S."/>
            <person name="Morin E."/>
            <person name="Drula E."/>
            <person name="Courty P.E."/>
            <person name="Kohler A."/>
            <person name="Kuo A."/>
            <person name="LaButti K."/>
            <person name="Pangilinan J."/>
            <person name="Lipzen A."/>
            <person name="Riley R."/>
            <person name="Andreopoulos W."/>
            <person name="He G."/>
            <person name="Johnson J."/>
            <person name="Nolan M."/>
            <person name="Tritt A."/>
            <person name="Barry K.W."/>
            <person name="Grigoriev I.V."/>
            <person name="Nagy L.G."/>
            <person name="Hibbett D."/>
            <person name="Henrissat B."/>
            <person name="Matheny P.B."/>
            <person name="Labbe J."/>
            <person name="Martin F.M."/>
        </authorList>
    </citation>
    <scope>NUCLEOTIDE SEQUENCE</scope>
    <source>
        <strain evidence="1">HHB10654</strain>
    </source>
</reference>
<reference evidence="1" key="1">
    <citation type="submission" date="2021-03" db="EMBL/GenBank/DDBJ databases">
        <authorList>
            <consortium name="DOE Joint Genome Institute"/>
            <person name="Ahrendt S."/>
            <person name="Looney B.P."/>
            <person name="Miyauchi S."/>
            <person name="Morin E."/>
            <person name="Drula E."/>
            <person name="Courty P.E."/>
            <person name="Chicoki N."/>
            <person name="Fauchery L."/>
            <person name="Kohler A."/>
            <person name="Kuo A."/>
            <person name="Labutti K."/>
            <person name="Pangilinan J."/>
            <person name="Lipzen A."/>
            <person name="Riley R."/>
            <person name="Andreopoulos W."/>
            <person name="He G."/>
            <person name="Johnson J."/>
            <person name="Barry K.W."/>
            <person name="Grigoriev I.V."/>
            <person name="Nagy L."/>
            <person name="Hibbett D."/>
            <person name="Henrissat B."/>
            <person name="Matheny P.B."/>
            <person name="Labbe J."/>
            <person name="Martin F."/>
        </authorList>
    </citation>
    <scope>NUCLEOTIDE SEQUENCE</scope>
    <source>
        <strain evidence="1">HHB10654</strain>
    </source>
</reference>
<feature type="non-terminal residue" evidence="1">
    <location>
        <position position="127"/>
    </location>
</feature>
<keyword evidence="2" id="KW-1185">Reference proteome</keyword>
<gene>
    <name evidence="1" type="ORF">BV25DRAFT_1801428</name>
</gene>
<dbReference type="Proteomes" id="UP000814140">
    <property type="component" value="Unassembled WGS sequence"/>
</dbReference>
<organism evidence="1 2">
    <name type="scientific">Artomyces pyxidatus</name>
    <dbReference type="NCBI Taxonomy" id="48021"/>
    <lineage>
        <taxon>Eukaryota</taxon>
        <taxon>Fungi</taxon>
        <taxon>Dikarya</taxon>
        <taxon>Basidiomycota</taxon>
        <taxon>Agaricomycotina</taxon>
        <taxon>Agaricomycetes</taxon>
        <taxon>Russulales</taxon>
        <taxon>Auriscalpiaceae</taxon>
        <taxon>Artomyces</taxon>
    </lineage>
</organism>
<name>A0ACB8T6U0_9AGAM</name>
<comment type="caution">
    <text evidence="1">The sequence shown here is derived from an EMBL/GenBank/DDBJ whole genome shotgun (WGS) entry which is preliminary data.</text>
</comment>